<comment type="caution">
    <text evidence="10">The sequence shown here is derived from an EMBL/GenBank/DDBJ whole genome shotgun (WGS) entry which is preliminary data.</text>
</comment>
<dbReference type="PROSITE" id="PS51755">
    <property type="entry name" value="OMPR_PHOB"/>
    <property type="match status" value="1"/>
</dbReference>
<evidence type="ECO:0000256" key="6">
    <source>
        <dbReference type="PROSITE-ProRule" id="PRU00169"/>
    </source>
</evidence>
<feature type="domain" description="Response regulatory" evidence="8">
    <location>
        <begin position="12"/>
        <end position="125"/>
    </location>
</feature>
<evidence type="ECO:0000313" key="11">
    <source>
        <dbReference type="Proteomes" id="UP001138768"/>
    </source>
</evidence>
<dbReference type="InterPro" id="IPR001867">
    <property type="entry name" value="OmpR/PhoB-type_DNA-bd"/>
</dbReference>
<dbReference type="CDD" id="cd00383">
    <property type="entry name" value="trans_reg_C"/>
    <property type="match status" value="1"/>
</dbReference>
<accession>A0A9X1B5N6</accession>
<dbReference type="RefSeq" id="WP_200246500.1">
    <property type="nucleotide sequence ID" value="NZ_NRRY01000031.1"/>
</dbReference>
<dbReference type="EMBL" id="NRRY01000031">
    <property type="protein sequence ID" value="MBK1620056.1"/>
    <property type="molecule type" value="Genomic_DNA"/>
</dbReference>
<sequence>MERINKPESEAEIIVVEDDPRMACMMERNLHAAGYRVRRAETGRELRIAYQYNAPDVVLLDLNLQAEDGIDLAVELVTATSAAVIIVTARDSLEDRILGLDVGADDYIIKPFEIKELLARIRAALRKRSLAPSLSREINLGPYHLNRIAQTLSHDGYPPTKISLTNTEVRILTVLLLNHSRVVCREQLTSHEIKESVDRSIDVHIGNIRRKLRKAEMHDLVICPVRGLGYRLRHGA</sequence>
<dbReference type="InterPro" id="IPR011006">
    <property type="entry name" value="CheY-like_superfamily"/>
</dbReference>
<proteinExistence type="predicted"/>
<dbReference type="Pfam" id="PF00072">
    <property type="entry name" value="Response_reg"/>
    <property type="match status" value="1"/>
</dbReference>
<dbReference type="InterPro" id="IPR016032">
    <property type="entry name" value="Sig_transdc_resp-reg_C-effctor"/>
</dbReference>
<dbReference type="PROSITE" id="PS50110">
    <property type="entry name" value="RESPONSE_REGULATORY"/>
    <property type="match status" value="1"/>
</dbReference>
<dbReference type="GO" id="GO:0006355">
    <property type="term" value="P:regulation of DNA-templated transcription"/>
    <property type="evidence" value="ECO:0007669"/>
    <property type="project" value="InterPro"/>
</dbReference>
<gene>
    <name evidence="10" type="ORF">CKO42_16725</name>
</gene>
<dbReference type="Gene3D" id="1.10.10.10">
    <property type="entry name" value="Winged helix-like DNA-binding domain superfamily/Winged helix DNA-binding domain"/>
    <property type="match status" value="1"/>
</dbReference>
<evidence type="ECO:0000256" key="5">
    <source>
        <dbReference type="ARBA" id="ARBA00023163"/>
    </source>
</evidence>
<dbReference type="SMART" id="SM00862">
    <property type="entry name" value="Trans_reg_C"/>
    <property type="match status" value="1"/>
</dbReference>
<evidence type="ECO:0008006" key="12">
    <source>
        <dbReference type="Google" id="ProtNLM"/>
    </source>
</evidence>
<evidence type="ECO:0000256" key="1">
    <source>
        <dbReference type="ARBA" id="ARBA00022553"/>
    </source>
</evidence>
<feature type="domain" description="OmpR/PhoB-type" evidence="9">
    <location>
        <begin position="135"/>
        <end position="234"/>
    </location>
</feature>
<keyword evidence="2" id="KW-0902">Two-component regulatory system</keyword>
<dbReference type="InterPro" id="IPR001789">
    <property type="entry name" value="Sig_transdc_resp-reg_receiver"/>
</dbReference>
<feature type="DNA-binding region" description="OmpR/PhoB-type" evidence="7">
    <location>
        <begin position="135"/>
        <end position="234"/>
    </location>
</feature>
<evidence type="ECO:0000259" key="8">
    <source>
        <dbReference type="PROSITE" id="PS50110"/>
    </source>
</evidence>
<keyword evidence="5" id="KW-0804">Transcription</keyword>
<keyword evidence="3" id="KW-0805">Transcription regulation</keyword>
<reference evidence="10 11" key="1">
    <citation type="journal article" date="2020" name="Microorganisms">
        <title>Osmotic Adaptation and Compatible Solute Biosynthesis of Phototrophic Bacteria as Revealed from Genome Analyses.</title>
        <authorList>
            <person name="Imhoff J.F."/>
            <person name="Rahn T."/>
            <person name="Kunzel S."/>
            <person name="Keller A."/>
            <person name="Neulinger S.C."/>
        </authorList>
    </citation>
    <scope>NUCLEOTIDE SEQUENCE [LARGE SCALE GENOMIC DNA]</scope>
    <source>
        <strain evidence="10 11">DSM 25653</strain>
    </source>
</reference>
<dbReference type="Pfam" id="PF00486">
    <property type="entry name" value="Trans_reg_C"/>
    <property type="match status" value="1"/>
</dbReference>
<dbReference type="InterPro" id="IPR039420">
    <property type="entry name" value="WalR-like"/>
</dbReference>
<dbReference type="Gene3D" id="3.40.50.2300">
    <property type="match status" value="1"/>
</dbReference>
<dbReference type="GO" id="GO:0000976">
    <property type="term" value="F:transcription cis-regulatory region binding"/>
    <property type="evidence" value="ECO:0007669"/>
    <property type="project" value="TreeGrafter"/>
</dbReference>
<organism evidence="10 11">
    <name type="scientific">Lamprobacter modestohalophilus</name>
    <dbReference type="NCBI Taxonomy" id="1064514"/>
    <lineage>
        <taxon>Bacteria</taxon>
        <taxon>Pseudomonadati</taxon>
        <taxon>Pseudomonadota</taxon>
        <taxon>Gammaproteobacteria</taxon>
        <taxon>Chromatiales</taxon>
        <taxon>Chromatiaceae</taxon>
        <taxon>Lamprobacter</taxon>
    </lineage>
</organism>
<evidence type="ECO:0000259" key="9">
    <source>
        <dbReference type="PROSITE" id="PS51755"/>
    </source>
</evidence>
<evidence type="ECO:0000256" key="3">
    <source>
        <dbReference type="ARBA" id="ARBA00023015"/>
    </source>
</evidence>
<evidence type="ECO:0000256" key="7">
    <source>
        <dbReference type="PROSITE-ProRule" id="PRU01091"/>
    </source>
</evidence>
<dbReference type="Gene3D" id="6.10.250.690">
    <property type="match status" value="1"/>
</dbReference>
<name>A0A9X1B5N6_9GAMM</name>
<dbReference type="GO" id="GO:0032993">
    <property type="term" value="C:protein-DNA complex"/>
    <property type="evidence" value="ECO:0007669"/>
    <property type="project" value="TreeGrafter"/>
</dbReference>
<dbReference type="GO" id="GO:0000156">
    <property type="term" value="F:phosphorelay response regulator activity"/>
    <property type="evidence" value="ECO:0007669"/>
    <property type="project" value="TreeGrafter"/>
</dbReference>
<evidence type="ECO:0000256" key="4">
    <source>
        <dbReference type="ARBA" id="ARBA00023125"/>
    </source>
</evidence>
<evidence type="ECO:0000256" key="2">
    <source>
        <dbReference type="ARBA" id="ARBA00023012"/>
    </source>
</evidence>
<dbReference type="PANTHER" id="PTHR48111:SF4">
    <property type="entry name" value="DNA-BINDING DUAL TRANSCRIPTIONAL REGULATOR OMPR"/>
    <property type="match status" value="1"/>
</dbReference>
<dbReference type="InterPro" id="IPR036388">
    <property type="entry name" value="WH-like_DNA-bd_sf"/>
</dbReference>
<dbReference type="PANTHER" id="PTHR48111">
    <property type="entry name" value="REGULATOR OF RPOS"/>
    <property type="match status" value="1"/>
</dbReference>
<evidence type="ECO:0000313" key="10">
    <source>
        <dbReference type="EMBL" id="MBK1620056.1"/>
    </source>
</evidence>
<dbReference type="SUPFAM" id="SSF52172">
    <property type="entry name" value="CheY-like"/>
    <property type="match status" value="1"/>
</dbReference>
<dbReference type="SMART" id="SM00448">
    <property type="entry name" value="REC"/>
    <property type="match status" value="1"/>
</dbReference>
<dbReference type="Proteomes" id="UP001138768">
    <property type="component" value="Unassembled WGS sequence"/>
</dbReference>
<keyword evidence="4 7" id="KW-0238">DNA-binding</keyword>
<keyword evidence="1 6" id="KW-0597">Phosphoprotein</keyword>
<keyword evidence="11" id="KW-1185">Reference proteome</keyword>
<protein>
    <recommendedName>
        <fullName evidence="12">Response regulator transcription factor</fullName>
    </recommendedName>
</protein>
<dbReference type="AlphaFoldDB" id="A0A9X1B5N6"/>
<feature type="modified residue" description="4-aspartylphosphate" evidence="6">
    <location>
        <position position="61"/>
    </location>
</feature>
<dbReference type="GO" id="GO:0005829">
    <property type="term" value="C:cytosol"/>
    <property type="evidence" value="ECO:0007669"/>
    <property type="project" value="TreeGrafter"/>
</dbReference>
<dbReference type="SUPFAM" id="SSF46894">
    <property type="entry name" value="C-terminal effector domain of the bipartite response regulators"/>
    <property type="match status" value="1"/>
</dbReference>